<feature type="domain" description="VWFA" evidence="1">
    <location>
        <begin position="90"/>
        <end position="265"/>
    </location>
</feature>
<dbReference type="Proteomes" id="UP000807850">
    <property type="component" value="Unassembled WGS sequence"/>
</dbReference>
<dbReference type="InterPro" id="IPR050768">
    <property type="entry name" value="UPF0353/GerABKA_families"/>
</dbReference>
<dbReference type="SUPFAM" id="SSF53300">
    <property type="entry name" value="vWA-like"/>
    <property type="match status" value="1"/>
</dbReference>
<dbReference type="SMART" id="SM00327">
    <property type="entry name" value="VWA"/>
    <property type="match status" value="1"/>
</dbReference>
<sequence>MSFAAAHWLRLLLAIPPLLLLEWRARRRADAALRRLVGERAEHALLSERRPGQHRLGLLLRTGALAALIVGASGPEWGREVVMRTASGSDVVFLMDVSASMDARDVPPSRLEEARREALAVLDRLAGSRVGIVAFAGDAVRLCPLTLDRGAARLVLESITTASVSEPGTDLGRGLRTAMNVLPGGRRTEQVIVLWTDGEDLEHGAGGGVDALARGGFHVLAVGVGTPAGDVIPVLDDQGRAVDVKRDESGSAVHSRLDEGLLRTLARRTRGAYFAASRPGGELPRLLGALGGVARSARGSRLTEQPVPRFPWFAALAALLLAIELARAHRRAGIAGVRDAARESGADEAGSPGAAGAAP</sequence>
<dbReference type="Gene3D" id="3.40.50.410">
    <property type="entry name" value="von Willebrand factor, type A domain"/>
    <property type="match status" value="1"/>
</dbReference>
<dbReference type="PANTHER" id="PTHR22550:SF14">
    <property type="entry name" value="VWFA DOMAIN-CONTAINING PROTEIN"/>
    <property type="match status" value="1"/>
</dbReference>
<evidence type="ECO:0000259" key="1">
    <source>
        <dbReference type="PROSITE" id="PS50234"/>
    </source>
</evidence>
<dbReference type="PROSITE" id="PS50234">
    <property type="entry name" value="VWFA"/>
    <property type="match status" value="1"/>
</dbReference>
<organism evidence="2 3">
    <name type="scientific">Eiseniibacteriota bacterium</name>
    <dbReference type="NCBI Taxonomy" id="2212470"/>
    <lineage>
        <taxon>Bacteria</taxon>
        <taxon>Candidatus Eiseniibacteriota</taxon>
    </lineage>
</organism>
<dbReference type="InterPro" id="IPR002035">
    <property type="entry name" value="VWF_A"/>
</dbReference>
<dbReference type="AlphaFoldDB" id="A0A9D6L5Y8"/>
<gene>
    <name evidence="2" type="ORF">HY076_03070</name>
</gene>
<evidence type="ECO:0000313" key="3">
    <source>
        <dbReference type="Proteomes" id="UP000807850"/>
    </source>
</evidence>
<dbReference type="EMBL" id="JACQAY010000088">
    <property type="protein sequence ID" value="MBI3539236.1"/>
    <property type="molecule type" value="Genomic_DNA"/>
</dbReference>
<protein>
    <submittedName>
        <fullName evidence="2">VWA domain-containing protein</fullName>
    </submittedName>
</protein>
<reference evidence="2" key="1">
    <citation type="submission" date="2020-07" db="EMBL/GenBank/DDBJ databases">
        <title>Huge and variable diversity of episymbiotic CPR bacteria and DPANN archaea in groundwater ecosystems.</title>
        <authorList>
            <person name="He C.Y."/>
            <person name="Keren R."/>
            <person name="Whittaker M."/>
            <person name="Farag I.F."/>
            <person name="Doudna J."/>
            <person name="Cate J.H.D."/>
            <person name="Banfield J.F."/>
        </authorList>
    </citation>
    <scope>NUCLEOTIDE SEQUENCE</scope>
    <source>
        <strain evidence="2">NC_groundwater_928_Pr1_S-0.2um_72_17</strain>
    </source>
</reference>
<dbReference type="PANTHER" id="PTHR22550">
    <property type="entry name" value="SPORE GERMINATION PROTEIN"/>
    <property type="match status" value="1"/>
</dbReference>
<feature type="non-terminal residue" evidence="2">
    <location>
        <position position="359"/>
    </location>
</feature>
<name>A0A9D6L5Y8_UNCEI</name>
<accession>A0A9D6L5Y8</accession>
<dbReference type="InterPro" id="IPR036465">
    <property type="entry name" value="vWFA_dom_sf"/>
</dbReference>
<comment type="caution">
    <text evidence="2">The sequence shown here is derived from an EMBL/GenBank/DDBJ whole genome shotgun (WGS) entry which is preliminary data.</text>
</comment>
<dbReference type="Pfam" id="PF13519">
    <property type="entry name" value="VWA_2"/>
    <property type="match status" value="1"/>
</dbReference>
<proteinExistence type="predicted"/>
<evidence type="ECO:0000313" key="2">
    <source>
        <dbReference type="EMBL" id="MBI3539236.1"/>
    </source>
</evidence>